<gene>
    <name evidence="3" type="ORF">MANT1106_LOCUS1186</name>
</gene>
<dbReference type="SUPFAM" id="SSF56349">
    <property type="entry name" value="DNA breaking-rejoining enzymes"/>
    <property type="match status" value="1"/>
</dbReference>
<dbReference type="InterPro" id="IPR052925">
    <property type="entry name" value="Phage_Integrase-like_Recomb"/>
</dbReference>
<dbReference type="InterPro" id="IPR011010">
    <property type="entry name" value="DNA_brk_join_enz"/>
</dbReference>
<dbReference type="PANTHER" id="PTHR34605:SF4">
    <property type="entry name" value="DNA ADENINE METHYLTRANSFERASE"/>
    <property type="match status" value="1"/>
</dbReference>
<evidence type="ECO:0000313" key="3">
    <source>
        <dbReference type="EMBL" id="CAD8698505.1"/>
    </source>
</evidence>
<dbReference type="Gene3D" id="1.10.443.10">
    <property type="entry name" value="Intergrase catalytic core"/>
    <property type="match status" value="1"/>
</dbReference>
<sequence length="389" mass="44135">MGVLTCKHCGEWAHRVCIGLKPWSMLANAFACSHCECWRAWEGGHAAEQAAARTSKAITKLEGEEHEQSTAQTYYYRLNTVRNWAKGEGFAEEDIFPSAPNVAMHELVALGIIAHGSYHWAPSYLEGITAAVGAWHASKRVLNPMASERAKSVVKAAKKRALRLSHTGRGPKTPVSLELLKLYLLWLETQATHIDRARHEMYWRDETWAALGFFGLLRRSELGALKLKDIILEQTAGRLRILIRRSKTDPGHGQSVWIAWRTESGVNIGNIVKRWVDARTANGASPEDKLFTAWNKKENKMSNRPLEAKGEALAQQFRRHLQRMARDCNLDINVKDYAAHSFRRGGANALKEQGATPMEIQEHGRWTSECYRRYLERTAQERLRLTARM</sequence>
<feature type="domain" description="Tyr recombinase" evidence="2">
    <location>
        <begin position="172"/>
        <end position="388"/>
    </location>
</feature>
<dbReference type="InterPro" id="IPR002104">
    <property type="entry name" value="Integrase_catalytic"/>
</dbReference>
<evidence type="ECO:0000256" key="1">
    <source>
        <dbReference type="ARBA" id="ARBA00023172"/>
    </source>
</evidence>
<dbReference type="CDD" id="cd15517">
    <property type="entry name" value="PHD_TCF19_like"/>
    <property type="match status" value="1"/>
</dbReference>
<organism evidence="3">
    <name type="scientific">Mantoniella antarctica</name>
    <dbReference type="NCBI Taxonomy" id="81844"/>
    <lineage>
        <taxon>Eukaryota</taxon>
        <taxon>Viridiplantae</taxon>
        <taxon>Chlorophyta</taxon>
        <taxon>Mamiellophyceae</taxon>
        <taxon>Mamiellales</taxon>
        <taxon>Mamiellaceae</taxon>
        <taxon>Mantoniella</taxon>
    </lineage>
</organism>
<dbReference type="InterPro" id="IPR013762">
    <property type="entry name" value="Integrase-like_cat_sf"/>
</dbReference>
<dbReference type="GO" id="GO:0006310">
    <property type="term" value="P:DNA recombination"/>
    <property type="evidence" value="ECO:0007669"/>
    <property type="project" value="UniProtKB-KW"/>
</dbReference>
<proteinExistence type="predicted"/>
<reference evidence="3" key="1">
    <citation type="submission" date="2021-01" db="EMBL/GenBank/DDBJ databases">
        <authorList>
            <person name="Corre E."/>
            <person name="Pelletier E."/>
            <person name="Niang G."/>
            <person name="Scheremetjew M."/>
            <person name="Finn R."/>
            <person name="Kale V."/>
            <person name="Holt S."/>
            <person name="Cochrane G."/>
            <person name="Meng A."/>
            <person name="Brown T."/>
            <person name="Cohen L."/>
        </authorList>
    </citation>
    <scope>NUCLEOTIDE SEQUENCE</scope>
    <source>
        <strain evidence="3">SL-175</strain>
    </source>
</reference>
<dbReference type="AlphaFoldDB" id="A0A7S0X2R7"/>
<evidence type="ECO:0000259" key="2">
    <source>
        <dbReference type="PROSITE" id="PS51898"/>
    </source>
</evidence>
<dbReference type="GO" id="GO:0003677">
    <property type="term" value="F:DNA binding"/>
    <property type="evidence" value="ECO:0007669"/>
    <property type="project" value="InterPro"/>
</dbReference>
<dbReference type="PANTHER" id="PTHR34605">
    <property type="entry name" value="PHAGE_INTEGRASE DOMAIN-CONTAINING PROTEIN"/>
    <property type="match status" value="1"/>
</dbReference>
<dbReference type="EMBL" id="HBFC01002308">
    <property type="protein sequence ID" value="CAD8698505.1"/>
    <property type="molecule type" value="Transcribed_RNA"/>
</dbReference>
<protein>
    <recommendedName>
        <fullName evidence="2">Tyr recombinase domain-containing protein</fullName>
    </recommendedName>
</protein>
<dbReference type="PROSITE" id="PS51898">
    <property type="entry name" value="TYR_RECOMBINASE"/>
    <property type="match status" value="1"/>
</dbReference>
<dbReference type="Pfam" id="PF00589">
    <property type="entry name" value="Phage_integrase"/>
    <property type="match status" value="1"/>
</dbReference>
<keyword evidence="1" id="KW-0233">DNA recombination</keyword>
<dbReference type="GO" id="GO:0015074">
    <property type="term" value="P:DNA integration"/>
    <property type="evidence" value="ECO:0007669"/>
    <property type="project" value="InterPro"/>
</dbReference>
<accession>A0A7S0X2R7</accession>
<name>A0A7S0X2R7_9CHLO</name>